<dbReference type="GO" id="GO:0046100">
    <property type="term" value="P:hypoxanthine metabolic process"/>
    <property type="evidence" value="ECO:0007669"/>
    <property type="project" value="TreeGrafter"/>
</dbReference>
<name>A0A1G1SV28_9BACT</name>
<evidence type="ECO:0000256" key="2">
    <source>
        <dbReference type="ARBA" id="ARBA00004496"/>
    </source>
</evidence>
<sequence length="179" mass="19609">MGSSHISIHNKAFKPYLSAAQLDEAVRRLAARLSADYAGREPLFVVVLTGAFMFASDLLKYISGPCEIVFIRVASYEGTGSTGTVQEILGLREDVQDRHIIIVEDIVDTGTTMHHLLPTLQANGPASVEIATLFFKPESLQHELSLRYVALEIPNDFVVGYGLDYDGLGRNLPDVYVAV</sequence>
<keyword evidence="8 15" id="KW-0808">Transferase</keyword>
<dbReference type="GO" id="GO:0000166">
    <property type="term" value="F:nucleotide binding"/>
    <property type="evidence" value="ECO:0007669"/>
    <property type="project" value="UniProtKB-KW"/>
</dbReference>
<evidence type="ECO:0000256" key="4">
    <source>
        <dbReference type="ARBA" id="ARBA00008391"/>
    </source>
</evidence>
<dbReference type="Pfam" id="PF00156">
    <property type="entry name" value="Pribosyltran"/>
    <property type="match status" value="1"/>
</dbReference>
<keyword evidence="10 15" id="KW-0660">Purine salvage</keyword>
<dbReference type="GO" id="GO:0004422">
    <property type="term" value="F:hypoxanthine phosphoribosyltransferase activity"/>
    <property type="evidence" value="ECO:0007669"/>
    <property type="project" value="InterPro"/>
</dbReference>
<dbReference type="EMBL" id="MDZB01000145">
    <property type="protein sequence ID" value="OGX82477.1"/>
    <property type="molecule type" value="Genomic_DNA"/>
</dbReference>
<evidence type="ECO:0000259" key="16">
    <source>
        <dbReference type="Pfam" id="PF00156"/>
    </source>
</evidence>
<comment type="subcellular location">
    <subcellularLocation>
        <location evidence="2 15">Cytoplasm</location>
    </subcellularLocation>
</comment>
<dbReference type="GO" id="GO:0006166">
    <property type="term" value="P:purine ribonucleoside salvage"/>
    <property type="evidence" value="ECO:0007669"/>
    <property type="project" value="UniProtKB-KW"/>
</dbReference>
<dbReference type="GO" id="GO:0052657">
    <property type="term" value="F:guanine phosphoribosyltransferase activity"/>
    <property type="evidence" value="ECO:0007669"/>
    <property type="project" value="RHEA"/>
</dbReference>
<evidence type="ECO:0000256" key="14">
    <source>
        <dbReference type="ARBA" id="ARBA00049402"/>
    </source>
</evidence>
<comment type="catalytic activity">
    <reaction evidence="13">
        <text>GMP + diphosphate = guanine + 5-phospho-alpha-D-ribose 1-diphosphate</text>
        <dbReference type="Rhea" id="RHEA:25424"/>
        <dbReference type="ChEBI" id="CHEBI:16235"/>
        <dbReference type="ChEBI" id="CHEBI:33019"/>
        <dbReference type="ChEBI" id="CHEBI:58017"/>
        <dbReference type="ChEBI" id="CHEBI:58115"/>
        <dbReference type="EC" id="2.4.2.8"/>
    </reaction>
    <physiologicalReaction direction="right-to-left" evidence="13">
        <dbReference type="Rhea" id="RHEA:25426"/>
    </physiologicalReaction>
</comment>
<dbReference type="InterPro" id="IPR050408">
    <property type="entry name" value="HGPRT"/>
</dbReference>
<dbReference type="GO" id="GO:0005829">
    <property type="term" value="C:cytosol"/>
    <property type="evidence" value="ECO:0007669"/>
    <property type="project" value="TreeGrafter"/>
</dbReference>
<dbReference type="CDD" id="cd06223">
    <property type="entry name" value="PRTases_typeI"/>
    <property type="match status" value="1"/>
</dbReference>
<evidence type="ECO:0000256" key="3">
    <source>
        <dbReference type="ARBA" id="ARBA00004669"/>
    </source>
</evidence>
<dbReference type="SUPFAM" id="SSF53271">
    <property type="entry name" value="PRTase-like"/>
    <property type="match status" value="1"/>
</dbReference>
<dbReference type="GO" id="GO:0006178">
    <property type="term" value="P:guanine salvage"/>
    <property type="evidence" value="ECO:0007669"/>
    <property type="project" value="TreeGrafter"/>
</dbReference>
<dbReference type="GO" id="GO:0032264">
    <property type="term" value="P:IMP salvage"/>
    <property type="evidence" value="ECO:0007669"/>
    <property type="project" value="UniProtKB-UniPathway"/>
</dbReference>
<comment type="caution">
    <text evidence="17">The sequence shown here is derived from an EMBL/GenBank/DDBJ whole genome shotgun (WGS) entry which is preliminary data.</text>
</comment>
<dbReference type="InterPro" id="IPR029057">
    <property type="entry name" value="PRTase-like"/>
</dbReference>
<evidence type="ECO:0000256" key="15">
    <source>
        <dbReference type="RuleBase" id="RU364099"/>
    </source>
</evidence>
<dbReference type="PANTHER" id="PTHR43340:SF1">
    <property type="entry name" value="HYPOXANTHINE PHOSPHORIBOSYLTRANSFERASE"/>
    <property type="match status" value="1"/>
</dbReference>
<dbReference type="GO" id="GO:0000287">
    <property type="term" value="F:magnesium ion binding"/>
    <property type="evidence" value="ECO:0007669"/>
    <property type="project" value="TreeGrafter"/>
</dbReference>
<proteinExistence type="inferred from homology"/>
<evidence type="ECO:0000256" key="12">
    <source>
        <dbReference type="ARBA" id="ARBA00022842"/>
    </source>
</evidence>
<evidence type="ECO:0000313" key="17">
    <source>
        <dbReference type="EMBL" id="OGX82477.1"/>
    </source>
</evidence>
<evidence type="ECO:0000256" key="7">
    <source>
        <dbReference type="ARBA" id="ARBA00022676"/>
    </source>
</evidence>
<dbReference type="EC" id="2.4.2.8" evidence="5 15"/>
<dbReference type="UniPathway" id="UPA00591">
    <property type="reaction ID" value="UER00648"/>
</dbReference>
<dbReference type="GO" id="GO:0032263">
    <property type="term" value="P:GMP salvage"/>
    <property type="evidence" value="ECO:0007669"/>
    <property type="project" value="TreeGrafter"/>
</dbReference>
<comment type="catalytic activity">
    <reaction evidence="14">
        <text>IMP + diphosphate = hypoxanthine + 5-phospho-alpha-D-ribose 1-diphosphate</text>
        <dbReference type="Rhea" id="RHEA:17973"/>
        <dbReference type="ChEBI" id="CHEBI:17368"/>
        <dbReference type="ChEBI" id="CHEBI:33019"/>
        <dbReference type="ChEBI" id="CHEBI:58017"/>
        <dbReference type="ChEBI" id="CHEBI:58053"/>
        <dbReference type="EC" id="2.4.2.8"/>
    </reaction>
    <physiologicalReaction direction="right-to-left" evidence="14">
        <dbReference type="Rhea" id="RHEA:17975"/>
    </physiologicalReaction>
</comment>
<evidence type="ECO:0000256" key="8">
    <source>
        <dbReference type="ARBA" id="ARBA00022679"/>
    </source>
</evidence>
<organism evidence="17 18">
    <name type="scientific">Hymenobacter lapidarius</name>
    <dbReference type="NCBI Taxonomy" id="1908237"/>
    <lineage>
        <taxon>Bacteria</taxon>
        <taxon>Pseudomonadati</taxon>
        <taxon>Bacteroidota</taxon>
        <taxon>Cytophagia</taxon>
        <taxon>Cytophagales</taxon>
        <taxon>Hymenobacteraceae</taxon>
        <taxon>Hymenobacter</taxon>
    </lineage>
</organism>
<comment type="similarity">
    <text evidence="4 15">Belongs to the purine/pyrimidine phosphoribosyltransferase family.</text>
</comment>
<evidence type="ECO:0000256" key="9">
    <source>
        <dbReference type="ARBA" id="ARBA00022723"/>
    </source>
</evidence>
<feature type="domain" description="Phosphoribosyltransferase" evidence="16">
    <location>
        <begin position="20"/>
        <end position="165"/>
    </location>
</feature>
<accession>A0A1G1SV28</accession>
<dbReference type="RefSeq" id="WP_070730066.1">
    <property type="nucleotide sequence ID" value="NZ_MDZB01000145.1"/>
</dbReference>
<keyword evidence="18" id="KW-1185">Reference proteome</keyword>
<keyword evidence="6 15" id="KW-0963">Cytoplasm</keyword>
<comment type="pathway">
    <text evidence="3 15">Purine metabolism; IMP biosynthesis via salvage pathway; IMP from hypoxanthine: step 1/1.</text>
</comment>
<reference evidence="17 18" key="1">
    <citation type="submission" date="2016-08" db="EMBL/GenBank/DDBJ databases">
        <title>Hymenobacter coccineus sp. nov., Hymenobacter lapidarius sp. nov. and Hymenobacter glacialis sp. nov., isolated from Antarctic soil.</title>
        <authorList>
            <person name="Sedlacek I."/>
            <person name="Kralova S."/>
            <person name="Kyrova K."/>
            <person name="Maslanova I."/>
            <person name="Stankova E."/>
            <person name="Vrbovska V."/>
            <person name="Nemec M."/>
            <person name="Bartak M."/>
            <person name="Svec P."/>
            <person name="Busse H.-J."/>
            <person name="Pantucek R."/>
        </authorList>
    </citation>
    <scope>NUCLEOTIDE SEQUENCE [LARGE SCALE GENOMIC DNA]</scope>
    <source>
        <strain evidence="17 18">CCM 8643</strain>
    </source>
</reference>
<dbReference type="AlphaFoldDB" id="A0A1G1SV28"/>
<dbReference type="NCBIfam" id="TIGR01203">
    <property type="entry name" value="HGPRTase"/>
    <property type="match status" value="1"/>
</dbReference>
<dbReference type="Proteomes" id="UP000176294">
    <property type="component" value="Unassembled WGS sequence"/>
</dbReference>
<dbReference type="PANTHER" id="PTHR43340">
    <property type="entry name" value="HYPOXANTHINE-GUANINE PHOSPHORIBOSYLTRANSFERASE"/>
    <property type="match status" value="1"/>
</dbReference>
<keyword evidence="12 15" id="KW-0460">Magnesium</keyword>
<comment type="cofactor">
    <cofactor evidence="1 15">
        <name>Mg(2+)</name>
        <dbReference type="ChEBI" id="CHEBI:18420"/>
    </cofactor>
</comment>
<evidence type="ECO:0000313" key="18">
    <source>
        <dbReference type="Proteomes" id="UP000176294"/>
    </source>
</evidence>
<evidence type="ECO:0000256" key="11">
    <source>
        <dbReference type="ARBA" id="ARBA00022741"/>
    </source>
</evidence>
<keyword evidence="9 15" id="KW-0479">Metal-binding</keyword>
<evidence type="ECO:0000256" key="5">
    <source>
        <dbReference type="ARBA" id="ARBA00011895"/>
    </source>
</evidence>
<keyword evidence="11 15" id="KW-0547">Nucleotide-binding</keyword>
<evidence type="ECO:0000256" key="6">
    <source>
        <dbReference type="ARBA" id="ARBA00022490"/>
    </source>
</evidence>
<dbReference type="STRING" id="1908237.BEN47_18455"/>
<dbReference type="InterPro" id="IPR000836">
    <property type="entry name" value="PRTase_dom"/>
</dbReference>
<evidence type="ECO:0000256" key="10">
    <source>
        <dbReference type="ARBA" id="ARBA00022726"/>
    </source>
</evidence>
<dbReference type="OrthoDB" id="9802824at2"/>
<dbReference type="InterPro" id="IPR005904">
    <property type="entry name" value="Hxn_phspho_trans"/>
</dbReference>
<dbReference type="Gene3D" id="3.40.50.2020">
    <property type="match status" value="1"/>
</dbReference>
<evidence type="ECO:0000256" key="1">
    <source>
        <dbReference type="ARBA" id="ARBA00001946"/>
    </source>
</evidence>
<protein>
    <recommendedName>
        <fullName evidence="5 15">Hypoxanthine phosphoribosyltransferase</fullName>
        <ecNumber evidence="5 15">2.4.2.8</ecNumber>
    </recommendedName>
</protein>
<evidence type="ECO:0000256" key="13">
    <source>
        <dbReference type="ARBA" id="ARBA00048811"/>
    </source>
</evidence>
<keyword evidence="7 15" id="KW-0328">Glycosyltransferase</keyword>
<gene>
    <name evidence="17" type="ORF">BEN47_18455</name>
</gene>